<sequence>MGKLCVKTERMYARHITLSRVHCFLNPSKIKVSSKDLGLTLEFRARGEQYPKSNIQHLCMGRMLSKTLTCLS</sequence>
<dbReference type="AlphaFoldDB" id="S4PXK8"/>
<accession>S4PXK8</accession>
<reference evidence="1" key="2">
    <citation type="submission" date="2013-05" db="EMBL/GenBank/DDBJ databases">
        <authorList>
            <person name="Carter J.-M."/>
            <person name="Baker S.C."/>
            <person name="Pink R."/>
            <person name="Carter D.R.F."/>
            <person name="Collins A."/>
            <person name="Tomlin J."/>
            <person name="Gibbs M."/>
            <person name="Breuker C.J."/>
        </authorList>
    </citation>
    <scope>NUCLEOTIDE SEQUENCE</scope>
    <source>
        <tissue evidence="1">Ovary</tissue>
    </source>
</reference>
<protein>
    <submittedName>
        <fullName evidence="1">Uncharacterized protein</fullName>
    </submittedName>
</protein>
<reference evidence="1" key="1">
    <citation type="journal article" date="2013" name="BMC Genomics">
        <title>Unscrambling butterfly oogenesis.</title>
        <authorList>
            <person name="Carter J.M."/>
            <person name="Baker S.C."/>
            <person name="Pink R."/>
            <person name="Carter D.R."/>
            <person name="Collins A."/>
            <person name="Tomlin J."/>
            <person name="Gibbs M."/>
            <person name="Breuker C.J."/>
        </authorList>
    </citation>
    <scope>NUCLEOTIDE SEQUENCE</scope>
    <source>
        <tissue evidence="1">Ovary</tissue>
    </source>
</reference>
<name>S4PXK8_9NEOP</name>
<evidence type="ECO:0000313" key="1">
    <source>
        <dbReference type="EMBL" id="JAA87697.1"/>
    </source>
</evidence>
<dbReference type="EMBL" id="GAIX01004863">
    <property type="protein sequence ID" value="JAA87697.1"/>
    <property type="molecule type" value="Transcribed_RNA"/>
</dbReference>
<organism evidence="1">
    <name type="scientific">Pararge aegeria</name>
    <name type="common">speckled wood butterfly</name>
    <dbReference type="NCBI Taxonomy" id="116150"/>
    <lineage>
        <taxon>Eukaryota</taxon>
        <taxon>Metazoa</taxon>
        <taxon>Ecdysozoa</taxon>
        <taxon>Arthropoda</taxon>
        <taxon>Hexapoda</taxon>
        <taxon>Insecta</taxon>
        <taxon>Pterygota</taxon>
        <taxon>Neoptera</taxon>
        <taxon>Endopterygota</taxon>
        <taxon>Lepidoptera</taxon>
        <taxon>Glossata</taxon>
        <taxon>Ditrysia</taxon>
        <taxon>Papilionoidea</taxon>
        <taxon>Nymphalidae</taxon>
        <taxon>Satyrinae</taxon>
        <taxon>Satyrini</taxon>
        <taxon>Parargina</taxon>
        <taxon>Pararge</taxon>
    </lineage>
</organism>
<proteinExistence type="predicted"/>